<evidence type="ECO:0000313" key="3">
    <source>
        <dbReference type="EMBL" id="CAB4831874.1"/>
    </source>
</evidence>
<sequence>MGTTIQLRIDVTTEAGVGGPAELAVTVHLPSASTLAARPVVAFGFPGGGYGRGYYAMDLPDWPAGGQAAYHTDRGWVFVAIDHLHVGDSTLFDPDLLTMEQISRANQAAVNHVVAKLAAGSLGDLPVIERPYTIGIGQSMGGCFLVVHQGQLRSFDAVAILGYSAVHTSVPSRPGTPNLQMPWMVRSSFPHAPIILNPEVMEALMAVSNTDDLASAVSDEEHMWTWAFHHDDEPRDIVRQDMDAISGGPLPVWRSATTPACAILGVAPGAVATEAAAINVPVFLGMGVQDVIVDPDREPMAYKSAPEVVLARFPQMAHMHNFAPTRELLWGRLQTWVDGLNS</sequence>
<dbReference type="EMBL" id="CAFBOL010000024">
    <property type="protein sequence ID" value="CAB4986491.1"/>
    <property type="molecule type" value="Genomic_DNA"/>
</dbReference>
<protein>
    <submittedName>
        <fullName evidence="3">Unannotated protein</fullName>
    </submittedName>
</protein>
<dbReference type="AlphaFoldDB" id="A0A6J7AG24"/>
<proteinExistence type="predicted"/>
<evidence type="ECO:0000313" key="1">
    <source>
        <dbReference type="EMBL" id="CAB4364011.1"/>
    </source>
</evidence>
<dbReference type="InterPro" id="IPR029058">
    <property type="entry name" value="AB_hydrolase_fold"/>
</dbReference>
<dbReference type="EMBL" id="CAFBMT010000009">
    <property type="protein sequence ID" value="CAB4935978.1"/>
    <property type="molecule type" value="Genomic_DNA"/>
</dbReference>
<accession>A0A6J7AG24</accession>
<dbReference type="EMBL" id="CAEZYF010000009">
    <property type="protein sequence ID" value="CAB4724466.1"/>
    <property type="molecule type" value="Genomic_DNA"/>
</dbReference>
<dbReference type="EMBL" id="CAESGF010000009">
    <property type="protein sequence ID" value="CAB4364011.1"/>
    <property type="molecule type" value="Genomic_DNA"/>
</dbReference>
<evidence type="ECO:0000313" key="6">
    <source>
        <dbReference type="EMBL" id="CAB4986491.1"/>
    </source>
</evidence>
<dbReference type="EMBL" id="CAFBIY010000159">
    <property type="protein sequence ID" value="CAB4852817.1"/>
    <property type="molecule type" value="Genomic_DNA"/>
</dbReference>
<dbReference type="SUPFAM" id="SSF53474">
    <property type="entry name" value="alpha/beta-Hydrolases"/>
    <property type="match status" value="1"/>
</dbReference>
<reference evidence="3" key="1">
    <citation type="submission" date="2020-05" db="EMBL/GenBank/DDBJ databases">
        <authorList>
            <person name="Chiriac C."/>
            <person name="Salcher M."/>
            <person name="Ghai R."/>
            <person name="Kavagutti S V."/>
        </authorList>
    </citation>
    <scope>NUCLEOTIDE SEQUENCE</scope>
</reference>
<dbReference type="EMBL" id="CAFAAV010000200">
    <property type="protein sequence ID" value="CAB4831874.1"/>
    <property type="molecule type" value="Genomic_DNA"/>
</dbReference>
<gene>
    <name evidence="2" type="ORF">UFOPK2656_01665</name>
    <name evidence="3" type="ORF">UFOPK3099_02172</name>
    <name evidence="4" type="ORF">UFOPK3267_02337</name>
    <name evidence="5" type="ORF">UFOPK3651_01807</name>
    <name evidence="6" type="ORF">UFOPK3931_01179</name>
    <name evidence="1" type="ORF">UFOPK4189_01780</name>
</gene>
<dbReference type="Gene3D" id="3.40.50.1820">
    <property type="entry name" value="alpha/beta hydrolase"/>
    <property type="match status" value="1"/>
</dbReference>
<name>A0A6J7AG24_9ZZZZ</name>
<evidence type="ECO:0000313" key="2">
    <source>
        <dbReference type="EMBL" id="CAB4724466.1"/>
    </source>
</evidence>
<organism evidence="3">
    <name type="scientific">freshwater metagenome</name>
    <dbReference type="NCBI Taxonomy" id="449393"/>
    <lineage>
        <taxon>unclassified sequences</taxon>
        <taxon>metagenomes</taxon>
        <taxon>ecological metagenomes</taxon>
    </lineage>
</organism>
<evidence type="ECO:0000313" key="5">
    <source>
        <dbReference type="EMBL" id="CAB4935978.1"/>
    </source>
</evidence>
<evidence type="ECO:0000313" key="4">
    <source>
        <dbReference type="EMBL" id="CAB4852817.1"/>
    </source>
</evidence>